<dbReference type="AlphaFoldDB" id="F4P9D0"/>
<dbReference type="Proteomes" id="UP000007241">
    <property type="component" value="Unassembled WGS sequence"/>
</dbReference>
<reference evidence="1 2" key="1">
    <citation type="submission" date="2009-12" db="EMBL/GenBank/DDBJ databases">
        <title>The draft genome of Batrachochytrium dendrobatidis.</title>
        <authorList>
            <consortium name="US DOE Joint Genome Institute (JGI-PGF)"/>
            <person name="Kuo A."/>
            <person name="Salamov A."/>
            <person name="Schmutz J."/>
            <person name="Lucas S."/>
            <person name="Pitluck S."/>
            <person name="Rosenblum E."/>
            <person name="Stajich J."/>
            <person name="Eisen M."/>
            <person name="Grigoriev I.V."/>
        </authorList>
    </citation>
    <scope>NUCLEOTIDE SEQUENCE [LARGE SCALE GENOMIC DNA]</scope>
    <source>
        <strain evidence="2">JAM81 / FGSC 10211</strain>
    </source>
</reference>
<keyword evidence="2" id="KW-1185">Reference proteome</keyword>
<dbReference type="GeneID" id="18244041"/>
<gene>
    <name evidence="1" type="ORF">BATDEDRAFT_90854</name>
</gene>
<proteinExistence type="predicted"/>
<protein>
    <submittedName>
        <fullName evidence="1">Uncharacterized protein</fullName>
    </submittedName>
</protein>
<accession>F4P9D0</accession>
<dbReference type="EMBL" id="GL882889">
    <property type="protein sequence ID" value="EGF78382.1"/>
    <property type="molecule type" value="Genomic_DNA"/>
</dbReference>
<sequence>MFLHTSQLLNKLFVCFQHNSGLVRRLCHASYCIGTGWKCKVWDYLFLILYYRSLRIVPVLCKKHVQVFNKSNGRVCMTMHHCFHCFFRIIHTFPNNILYK</sequence>
<evidence type="ECO:0000313" key="1">
    <source>
        <dbReference type="EMBL" id="EGF78382.1"/>
    </source>
</evidence>
<dbReference type="HOGENOM" id="CLU_2305538_0_0_1"/>
<name>F4P9D0_BATDJ</name>
<organism evidence="1 2">
    <name type="scientific">Batrachochytrium dendrobatidis (strain JAM81 / FGSC 10211)</name>
    <name type="common">Frog chytrid fungus</name>
    <dbReference type="NCBI Taxonomy" id="684364"/>
    <lineage>
        <taxon>Eukaryota</taxon>
        <taxon>Fungi</taxon>
        <taxon>Fungi incertae sedis</taxon>
        <taxon>Chytridiomycota</taxon>
        <taxon>Chytridiomycota incertae sedis</taxon>
        <taxon>Chytridiomycetes</taxon>
        <taxon>Rhizophydiales</taxon>
        <taxon>Rhizophydiales incertae sedis</taxon>
        <taxon>Batrachochytrium</taxon>
    </lineage>
</organism>
<dbReference type="RefSeq" id="XP_006681296.1">
    <property type="nucleotide sequence ID" value="XM_006681233.1"/>
</dbReference>
<dbReference type="InParanoid" id="F4P9D0"/>
<evidence type="ECO:0000313" key="2">
    <source>
        <dbReference type="Proteomes" id="UP000007241"/>
    </source>
</evidence>